<dbReference type="GO" id="GO:0005261">
    <property type="term" value="F:monoatomic cation channel activity"/>
    <property type="evidence" value="ECO:0007669"/>
    <property type="project" value="TreeGrafter"/>
</dbReference>
<evidence type="ECO:0000256" key="4">
    <source>
        <dbReference type="ARBA" id="ARBA00022692"/>
    </source>
</evidence>
<dbReference type="PANTHER" id="PTHR32261">
    <property type="entry name" value="CALCIUM HOMEOSTASIS MODULATOR PROTEIN"/>
    <property type="match status" value="1"/>
</dbReference>
<dbReference type="GO" id="GO:0005886">
    <property type="term" value="C:plasma membrane"/>
    <property type="evidence" value="ECO:0007669"/>
    <property type="project" value="TreeGrafter"/>
</dbReference>
<dbReference type="EMBL" id="JAACNH010000008">
    <property type="protein sequence ID" value="KAG8435310.1"/>
    <property type="molecule type" value="Genomic_DNA"/>
</dbReference>
<evidence type="ECO:0000256" key="7">
    <source>
        <dbReference type="ARBA" id="ARBA00023136"/>
    </source>
</evidence>
<keyword evidence="8" id="KW-0407">Ion channel</keyword>
<dbReference type="AlphaFoldDB" id="A0A8T2IW73"/>
<comment type="subcellular location">
    <subcellularLocation>
        <location evidence="1">Membrane</location>
        <topology evidence="1">Multi-pass membrane protein</topology>
    </subcellularLocation>
</comment>
<gene>
    <name evidence="9" type="ORF">GDO86_013315</name>
</gene>
<accession>A0A8T2IW73</accession>
<organism evidence="9 10">
    <name type="scientific">Hymenochirus boettgeri</name>
    <name type="common">Congo dwarf clawed frog</name>
    <dbReference type="NCBI Taxonomy" id="247094"/>
    <lineage>
        <taxon>Eukaryota</taxon>
        <taxon>Metazoa</taxon>
        <taxon>Chordata</taxon>
        <taxon>Craniata</taxon>
        <taxon>Vertebrata</taxon>
        <taxon>Euteleostomi</taxon>
        <taxon>Amphibia</taxon>
        <taxon>Batrachia</taxon>
        <taxon>Anura</taxon>
        <taxon>Pipoidea</taxon>
        <taxon>Pipidae</taxon>
        <taxon>Pipinae</taxon>
        <taxon>Hymenochirus</taxon>
    </lineage>
</organism>
<evidence type="ECO:0000256" key="5">
    <source>
        <dbReference type="ARBA" id="ARBA00022989"/>
    </source>
</evidence>
<dbReference type="InterPro" id="IPR029569">
    <property type="entry name" value="CALHM"/>
</dbReference>
<comment type="similarity">
    <text evidence="2">Belongs to the CALHM family.</text>
</comment>
<keyword evidence="7" id="KW-0472">Membrane</keyword>
<evidence type="ECO:0000256" key="8">
    <source>
        <dbReference type="ARBA" id="ARBA00023303"/>
    </source>
</evidence>
<keyword evidence="10" id="KW-1185">Reference proteome</keyword>
<dbReference type="OrthoDB" id="9865653at2759"/>
<evidence type="ECO:0000313" key="9">
    <source>
        <dbReference type="EMBL" id="KAG8435310.1"/>
    </source>
</evidence>
<evidence type="ECO:0000256" key="2">
    <source>
        <dbReference type="ARBA" id="ARBA00008497"/>
    </source>
</evidence>
<evidence type="ECO:0000313" key="10">
    <source>
        <dbReference type="Proteomes" id="UP000812440"/>
    </source>
</evidence>
<reference evidence="9" key="1">
    <citation type="thesis" date="2020" institute="ProQuest LLC" country="789 East Eisenhower Parkway, Ann Arbor, MI, USA">
        <title>Comparative Genomics and Chromosome Evolution.</title>
        <authorList>
            <person name="Mudd A.B."/>
        </authorList>
    </citation>
    <scope>NUCLEOTIDE SEQUENCE</scope>
    <source>
        <strain evidence="9">Female2</strain>
        <tissue evidence="9">Blood</tissue>
    </source>
</reference>
<name>A0A8T2IW73_9PIPI</name>
<keyword evidence="6" id="KW-0406">Ion transport</keyword>
<keyword evidence="4" id="KW-0812">Transmembrane</keyword>
<dbReference type="PANTHER" id="PTHR32261:SF3">
    <property type="entry name" value="CALCIUM HOMEOSTASIS MODULATOR PROTEIN 2"/>
    <property type="match status" value="1"/>
</dbReference>
<evidence type="ECO:0000256" key="6">
    <source>
        <dbReference type="ARBA" id="ARBA00023065"/>
    </source>
</evidence>
<comment type="caution">
    <text evidence="9">The sequence shown here is derived from an EMBL/GenBank/DDBJ whole genome shotgun (WGS) entry which is preliminary data.</text>
</comment>
<dbReference type="Pfam" id="PF14798">
    <property type="entry name" value="Ca_hom_mod"/>
    <property type="match status" value="1"/>
</dbReference>
<dbReference type="GO" id="GO:1904669">
    <property type="term" value="P:ATP export"/>
    <property type="evidence" value="ECO:0007669"/>
    <property type="project" value="UniProtKB-ARBA"/>
</dbReference>
<protein>
    <submittedName>
        <fullName evidence="9">Uncharacterized protein</fullName>
    </submittedName>
</protein>
<dbReference type="Proteomes" id="UP000812440">
    <property type="component" value="Chromosome 7"/>
</dbReference>
<keyword evidence="3" id="KW-0813">Transport</keyword>
<evidence type="ECO:0000256" key="3">
    <source>
        <dbReference type="ARBA" id="ARBA00022448"/>
    </source>
</evidence>
<keyword evidence="5" id="KW-1133">Transmembrane helix</keyword>
<evidence type="ECO:0000256" key="1">
    <source>
        <dbReference type="ARBA" id="ARBA00004141"/>
    </source>
</evidence>
<proteinExistence type="inferred from homology"/>
<sequence length="133" mass="15461">MIAVIAFTICLVKCLHHCCTPLSFHQEDYWAQYRSCEKDLFIRTAELHAKVLAASNVKQFFGFVALDKDEKEMVSQYPVDEAQPSPQWQEITGMYLYRENKGFPLYSRLHKWAKKVIVNDTDPESREMALLAV</sequence>